<organism evidence="10">
    <name type="scientific">Haemonchus placei</name>
    <name type="common">Barber's pole worm</name>
    <dbReference type="NCBI Taxonomy" id="6290"/>
    <lineage>
        <taxon>Eukaryota</taxon>
        <taxon>Metazoa</taxon>
        <taxon>Ecdysozoa</taxon>
        <taxon>Nematoda</taxon>
        <taxon>Chromadorea</taxon>
        <taxon>Rhabditida</taxon>
        <taxon>Rhabditina</taxon>
        <taxon>Rhabditomorpha</taxon>
        <taxon>Strongyloidea</taxon>
        <taxon>Trichostrongylidae</taxon>
        <taxon>Haemonchus</taxon>
    </lineage>
</organism>
<evidence type="ECO:0000256" key="1">
    <source>
        <dbReference type="ARBA" id="ARBA00008075"/>
    </source>
</evidence>
<dbReference type="OMA" id="VWEMDPS"/>
<reference evidence="8 9" key="2">
    <citation type="submission" date="2018-11" db="EMBL/GenBank/DDBJ databases">
        <authorList>
            <consortium name="Pathogen Informatics"/>
        </authorList>
    </citation>
    <scope>NUCLEOTIDE SEQUENCE [LARGE SCALE GENOMIC DNA]</scope>
    <source>
        <strain evidence="8 9">MHpl1</strain>
    </source>
</reference>
<dbReference type="EMBL" id="UZAF01017256">
    <property type="protein sequence ID" value="VDO39730.1"/>
    <property type="molecule type" value="Genomic_DNA"/>
</dbReference>
<evidence type="ECO:0000256" key="4">
    <source>
        <dbReference type="ARBA" id="ARBA00023015"/>
    </source>
</evidence>
<protein>
    <submittedName>
        <fullName evidence="10">WD_REPEATS_REGION domain-containing protein</fullName>
    </submittedName>
</protein>
<dbReference type="Gene3D" id="2.130.10.10">
    <property type="entry name" value="YVTN repeat-like/Quinoprotein amine dehydrogenase"/>
    <property type="match status" value="1"/>
</dbReference>
<dbReference type="PROSITE" id="PS50082">
    <property type="entry name" value="WD_REPEATS_2"/>
    <property type="match status" value="2"/>
</dbReference>
<sequence>MQEQHRQPIYACAFNPYQPDGCVPVLATAAKNMITLYECPLDSNKIILVRSIKDPSPDMDIFTLTWCYDITDKAHRIAFGGYSGLIRLVDATTGNLLMNMYGHGDHVNEMRTDPNNSMIFASVSKDTTIRLWNIRVHGPIAILGGYEGHKDQILSLDWSLDSKYIVSCSMDHSIRLWHLGTDKLQERIRDSMTLKGQANFRKELADDCQSGRTIQIHYPIAINTDLHNDYVDCVDTSAIQLVRMDLPDSDIWFIKFDIDPLNRWIVSGNKMGQLCMWDLTNGLPAVNMNVTTKIAECCVRQICFGANGRLIVAVADDYSVTRLERILEGEDIPPYCNTAGLMNGPTAKKPKRRGRRFGKKRNDSETGSSEDSDTRIS</sequence>
<accession>A0A0N4WHD9</accession>
<keyword evidence="3" id="KW-0677">Repeat</keyword>
<dbReference type="WBParaSite" id="HPLM_0001029601-mRNA-1">
    <property type="protein sequence ID" value="HPLM_0001029601-mRNA-1"/>
    <property type="gene ID" value="HPLM_0001029601"/>
</dbReference>
<dbReference type="InterPro" id="IPR051243">
    <property type="entry name" value="PcG_WD-repeat"/>
</dbReference>
<dbReference type="Pfam" id="PF00400">
    <property type="entry name" value="WD40"/>
    <property type="match status" value="2"/>
</dbReference>
<feature type="region of interest" description="Disordered" evidence="7">
    <location>
        <begin position="339"/>
        <end position="377"/>
    </location>
</feature>
<evidence type="ECO:0000256" key="7">
    <source>
        <dbReference type="SAM" id="MobiDB-lite"/>
    </source>
</evidence>
<dbReference type="PROSITE" id="PS50294">
    <property type="entry name" value="WD_REPEATS_REGION"/>
    <property type="match status" value="2"/>
</dbReference>
<keyword evidence="9" id="KW-1185">Reference proteome</keyword>
<dbReference type="OrthoDB" id="7318948at2759"/>
<dbReference type="InterPro" id="IPR036322">
    <property type="entry name" value="WD40_repeat_dom_sf"/>
</dbReference>
<dbReference type="Proteomes" id="UP000268014">
    <property type="component" value="Unassembled WGS sequence"/>
</dbReference>
<dbReference type="SUPFAM" id="SSF50978">
    <property type="entry name" value="WD40 repeat-like"/>
    <property type="match status" value="1"/>
</dbReference>
<dbReference type="InterPro" id="IPR001680">
    <property type="entry name" value="WD40_rpt"/>
</dbReference>
<proteinExistence type="inferred from homology"/>
<keyword evidence="2 6" id="KW-0853">WD repeat</keyword>
<dbReference type="STRING" id="6290.A0A0N4WHD9"/>
<evidence type="ECO:0000256" key="2">
    <source>
        <dbReference type="ARBA" id="ARBA00022574"/>
    </source>
</evidence>
<dbReference type="SMART" id="SM00320">
    <property type="entry name" value="WD40"/>
    <property type="match status" value="4"/>
</dbReference>
<evidence type="ECO:0000313" key="8">
    <source>
        <dbReference type="EMBL" id="VDO39730.1"/>
    </source>
</evidence>
<keyword evidence="4" id="KW-0805">Transcription regulation</keyword>
<evidence type="ECO:0000313" key="9">
    <source>
        <dbReference type="Proteomes" id="UP000268014"/>
    </source>
</evidence>
<dbReference type="InterPro" id="IPR015943">
    <property type="entry name" value="WD40/YVTN_repeat-like_dom_sf"/>
</dbReference>
<gene>
    <name evidence="8" type="ORF">HPLM_LOCUS10288</name>
</gene>
<evidence type="ECO:0000256" key="3">
    <source>
        <dbReference type="ARBA" id="ARBA00022737"/>
    </source>
</evidence>
<dbReference type="AlphaFoldDB" id="A0A0N4WHD9"/>
<feature type="repeat" description="WD" evidence="6">
    <location>
        <begin position="100"/>
        <end position="135"/>
    </location>
</feature>
<evidence type="ECO:0000313" key="10">
    <source>
        <dbReference type="WBParaSite" id="HPLM_0001029601-mRNA-1"/>
    </source>
</evidence>
<evidence type="ECO:0000256" key="6">
    <source>
        <dbReference type="PROSITE-ProRule" id="PRU00221"/>
    </source>
</evidence>
<evidence type="ECO:0000256" key="5">
    <source>
        <dbReference type="ARBA" id="ARBA00023163"/>
    </source>
</evidence>
<keyword evidence="5" id="KW-0804">Transcription</keyword>
<feature type="compositionally biased region" description="Basic residues" evidence="7">
    <location>
        <begin position="348"/>
        <end position="359"/>
    </location>
</feature>
<dbReference type="PANTHER" id="PTHR10253">
    <property type="entry name" value="POLYCOMB PROTEIN"/>
    <property type="match status" value="1"/>
</dbReference>
<comment type="similarity">
    <text evidence="1">Belongs to the WD repeat ESC family.</text>
</comment>
<name>A0A0N4WHD9_HAEPC</name>
<reference evidence="10" key="1">
    <citation type="submission" date="2017-02" db="UniProtKB">
        <authorList>
            <consortium name="WormBaseParasite"/>
        </authorList>
    </citation>
    <scope>IDENTIFICATION</scope>
</reference>
<feature type="repeat" description="WD" evidence="6">
    <location>
        <begin position="146"/>
        <end position="187"/>
    </location>
</feature>